<proteinExistence type="predicted"/>
<keyword evidence="4" id="KW-1185">Reference proteome</keyword>
<dbReference type="InterPro" id="IPR041690">
    <property type="entry name" value="Cadherin_5"/>
</dbReference>
<feature type="non-terminal residue" evidence="3">
    <location>
        <position position="377"/>
    </location>
</feature>
<dbReference type="EMBL" id="FNAG01000038">
    <property type="protein sequence ID" value="SDE15736.1"/>
    <property type="molecule type" value="Genomic_DNA"/>
</dbReference>
<feature type="non-terminal residue" evidence="3">
    <location>
        <position position="1"/>
    </location>
</feature>
<dbReference type="Gene3D" id="2.60.40.3440">
    <property type="match status" value="1"/>
</dbReference>
<sequence length="377" mass="38318">DGGTANMGVDTVTRTFDVVVTEVNDAPVAVDDTPAGTYLEDAAQYVFTEASLLANDNAGPEEGSQTITIDSVGAAVGGSVSLNGSNDVVFVPAANFNGAASFTYTITDNGTTNGAPDVLTDTATVSFEITAENDPPTISDVTDRTIDEDTNTGTIVFTVNDVETAAADLTVTATSDNQTLVTNANLVLAGSGANRTLVATPEQDANGFATITLTVTDGDATVIDTFLLTVDPVNDAPVAQDDTFSVDENSPALTVVGTVQASDVDMDTLSFGFGGFATVAAPGTNIGATDGAGMDVSTLLYNRNAASVRLAQDAFFAAIAAQWSGTASFATYNATTGVLTITNTFWASLLVDLTNIGGPFADLGPGQTASMSVNDLT</sequence>
<dbReference type="Proteomes" id="UP000199603">
    <property type="component" value="Unassembled WGS sequence"/>
</dbReference>
<reference evidence="3 4" key="1">
    <citation type="submission" date="2016-10" db="EMBL/GenBank/DDBJ databases">
        <authorList>
            <person name="de Groot N.N."/>
        </authorList>
    </citation>
    <scope>NUCLEOTIDE SEQUENCE [LARGE SCALE GENOMIC DNA]</scope>
    <source>
        <strain evidence="3 4">DSM 16957</strain>
    </source>
</reference>
<feature type="domain" description="Cadherin-like" evidence="2">
    <location>
        <begin position="23"/>
        <end position="111"/>
    </location>
</feature>
<evidence type="ECO:0000259" key="2">
    <source>
        <dbReference type="Pfam" id="PF17892"/>
    </source>
</evidence>
<dbReference type="RefSeq" id="WP_176764286.1">
    <property type="nucleotide sequence ID" value="NZ_FNAG01000038.1"/>
</dbReference>
<dbReference type="Pfam" id="PF17803">
    <property type="entry name" value="Cadherin_4"/>
    <property type="match status" value="1"/>
</dbReference>
<dbReference type="AlphaFoldDB" id="A0A1G7APC3"/>
<evidence type="ECO:0000313" key="4">
    <source>
        <dbReference type="Proteomes" id="UP000199603"/>
    </source>
</evidence>
<feature type="domain" description="RapA2 cadherin-like" evidence="1">
    <location>
        <begin position="226"/>
        <end position="271"/>
    </location>
</feature>
<dbReference type="STRING" id="265719.SAMN04488509_1381"/>
<dbReference type="Pfam" id="PF17892">
    <property type="entry name" value="Cadherin_5"/>
    <property type="match status" value="1"/>
</dbReference>
<gene>
    <name evidence="3" type="ORF">SAMN04488509_1381</name>
</gene>
<evidence type="ECO:0000259" key="1">
    <source>
        <dbReference type="Pfam" id="PF17803"/>
    </source>
</evidence>
<name>A0A1G7APC3_9GAMM</name>
<accession>A0A1G7APC3</accession>
<evidence type="ECO:0000313" key="3">
    <source>
        <dbReference type="EMBL" id="SDE15736.1"/>
    </source>
</evidence>
<organism evidence="3 4">
    <name type="scientific">Aquimonas voraii</name>
    <dbReference type="NCBI Taxonomy" id="265719"/>
    <lineage>
        <taxon>Bacteria</taxon>
        <taxon>Pseudomonadati</taxon>
        <taxon>Pseudomonadota</taxon>
        <taxon>Gammaproteobacteria</taxon>
        <taxon>Lysobacterales</taxon>
        <taxon>Lysobacteraceae</taxon>
        <taxon>Aquimonas</taxon>
    </lineage>
</organism>
<dbReference type="InterPro" id="IPR040853">
    <property type="entry name" value="RapA2_cadherin-like"/>
</dbReference>
<protein>
    <submittedName>
        <fullName evidence="3">Uncharacterized protein</fullName>
    </submittedName>
</protein>